<dbReference type="AlphaFoldDB" id="A0A8J6EW43"/>
<protein>
    <submittedName>
        <fullName evidence="1">Uncharacterized protein</fullName>
    </submittedName>
</protein>
<evidence type="ECO:0000313" key="1">
    <source>
        <dbReference type="EMBL" id="KAG9477098.1"/>
    </source>
</evidence>
<gene>
    <name evidence="1" type="ORF">GDO78_002477</name>
</gene>
<evidence type="ECO:0000313" key="2">
    <source>
        <dbReference type="Proteomes" id="UP000770717"/>
    </source>
</evidence>
<name>A0A8J6EW43_ELECQ</name>
<organism evidence="1 2">
    <name type="scientific">Eleutherodactylus coqui</name>
    <name type="common">Puerto Rican coqui</name>
    <dbReference type="NCBI Taxonomy" id="57060"/>
    <lineage>
        <taxon>Eukaryota</taxon>
        <taxon>Metazoa</taxon>
        <taxon>Chordata</taxon>
        <taxon>Craniata</taxon>
        <taxon>Vertebrata</taxon>
        <taxon>Euteleostomi</taxon>
        <taxon>Amphibia</taxon>
        <taxon>Batrachia</taxon>
        <taxon>Anura</taxon>
        <taxon>Neobatrachia</taxon>
        <taxon>Hyloidea</taxon>
        <taxon>Eleutherodactylidae</taxon>
        <taxon>Eleutherodactylinae</taxon>
        <taxon>Eleutherodactylus</taxon>
        <taxon>Eleutherodactylus</taxon>
    </lineage>
</organism>
<comment type="caution">
    <text evidence="1">The sequence shown here is derived from an EMBL/GenBank/DDBJ whole genome shotgun (WGS) entry which is preliminary data.</text>
</comment>
<sequence>MLDYIIIILPKQYLALLYIDYITLTTVYRMHSWTQLQILQHSLINGYTEHCNKSDNREVMHLKMQILVNADGHISSRS</sequence>
<dbReference type="EMBL" id="WNTK01000010">
    <property type="protein sequence ID" value="KAG9477098.1"/>
    <property type="molecule type" value="Genomic_DNA"/>
</dbReference>
<accession>A0A8J6EW43</accession>
<keyword evidence="2" id="KW-1185">Reference proteome</keyword>
<proteinExistence type="predicted"/>
<reference evidence="1" key="1">
    <citation type="thesis" date="2020" institute="ProQuest LLC" country="789 East Eisenhower Parkway, Ann Arbor, MI, USA">
        <title>Comparative Genomics and Chromosome Evolution.</title>
        <authorList>
            <person name="Mudd A.B."/>
        </authorList>
    </citation>
    <scope>NUCLEOTIDE SEQUENCE</scope>
    <source>
        <strain evidence="1">HN-11 Male</strain>
        <tissue evidence="1">Kidney and liver</tissue>
    </source>
</reference>
<dbReference type="OrthoDB" id="9937362at2759"/>
<dbReference type="Proteomes" id="UP000770717">
    <property type="component" value="Unassembled WGS sequence"/>
</dbReference>